<comment type="caution">
    <text evidence="2">The sequence shown here is derived from an EMBL/GenBank/DDBJ whole genome shotgun (WGS) entry which is preliminary data.</text>
</comment>
<gene>
    <name evidence="2" type="ORF">M406DRAFT_358120</name>
</gene>
<dbReference type="Proteomes" id="UP000803844">
    <property type="component" value="Unassembled WGS sequence"/>
</dbReference>
<evidence type="ECO:0000313" key="2">
    <source>
        <dbReference type="EMBL" id="KAF3761869.1"/>
    </source>
</evidence>
<keyword evidence="3" id="KW-1185">Reference proteome</keyword>
<sequence>MSWGYEVDDAVRVRRKREVLRRGAARVGQMGVLAASVGSGVDAHVLNISCGLALRTVIAAFWIVSTVLEKFAMWFVIRAYGVAVWTMKTLLLILN</sequence>
<reference evidence="2" key="1">
    <citation type="journal article" date="2020" name="Phytopathology">
        <title>Genome sequence of the chestnut blight fungus Cryphonectria parasitica EP155: A fundamental resource for an archetypical invasive plant pathogen.</title>
        <authorList>
            <person name="Crouch J.A."/>
            <person name="Dawe A."/>
            <person name="Aerts A."/>
            <person name="Barry K."/>
            <person name="Churchill A.C.L."/>
            <person name="Grimwood J."/>
            <person name="Hillman B."/>
            <person name="Milgroom M.G."/>
            <person name="Pangilinan J."/>
            <person name="Smith M."/>
            <person name="Salamov A."/>
            <person name="Schmutz J."/>
            <person name="Yadav J."/>
            <person name="Grigoriev I.V."/>
            <person name="Nuss D."/>
        </authorList>
    </citation>
    <scope>NUCLEOTIDE SEQUENCE</scope>
    <source>
        <strain evidence="2">EP155</strain>
    </source>
</reference>
<keyword evidence="1" id="KW-1133">Transmembrane helix</keyword>
<keyword evidence="1" id="KW-0472">Membrane</keyword>
<protein>
    <submittedName>
        <fullName evidence="2">Uncharacterized protein</fullName>
    </submittedName>
</protein>
<evidence type="ECO:0000256" key="1">
    <source>
        <dbReference type="SAM" id="Phobius"/>
    </source>
</evidence>
<feature type="transmembrane region" description="Helical" evidence="1">
    <location>
        <begin position="45"/>
        <end position="65"/>
    </location>
</feature>
<keyword evidence="1" id="KW-0812">Transmembrane</keyword>
<organism evidence="2 3">
    <name type="scientific">Cryphonectria parasitica (strain ATCC 38755 / EP155)</name>
    <dbReference type="NCBI Taxonomy" id="660469"/>
    <lineage>
        <taxon>Eukaryota</taxon>
        <taxon>Fungi</taxon>
        <taxon>Dikarya</taxon>
        <taxon>Ascomycota</taxon>
        <taxon>Pezizomycotina</taxon>
        <taxon>Sordariomycetes</taxon>
        <taxon>Sordariomycetidae</taxon>
        <taxon>Diaporthales</taxon>
        <taxon>Cryphonectriaceae</taxon>
        <taxon>Cryphonectria-Endothia species complex</taxon>
        <taxon>Cryphonectria</taxon>
    </lineage>
</organism>
<dbReference type="OrthoDB" id="1923159at2759"/>
<feature type="transmembrane region" description="Helical" evidence="1">
    <location>
        <begin position="71"/>
        <end position="94"/>
    </location>
</feature>
<dbReference type="RefSeq" id="XP_040772848.1">
    <property type="nucleotide sequence ID" value="XM_040923801.1"/>
</dbReference>
<evidence type="ECO:0000313" key="3">
    <source>
        <dbReference type="Proteomes" id="UP000803844"/>
    </source>
</evidence>
<name>A0A9P5CK35_CRYP1</name>
<proteinExistence type="predicted"/>
<dbReference type="EMBL" id="MU032351">
    <property type="protein sequence ID" value="KAF3761869.1"/>
    <property type="molecule type" value="Genomic_DNA"/>
</dbReference>
<accession>A0A9P5CK35</accession>
<dbReference type="AlphaFoldDB" id="A0A9P5CK35"/>
<dbReference type="GeneID" id="63840930"/>